<evidence type="ECO:0000256" key="4">
    <source>
        <dbReference type="ARBA" id="ARBA00022741"/>
    </source>
</evidence>
<dbReference type="KEGG" id="cfj:CFIO01_11334"/>
<accession>A0A010RUX6</accession>
<organism evidence="6 7">
    <name type="scientific">Colletotrichum fioriniae PJ7</name>
    <dbReference type="NCBI Taxonomy" id="1445577"/>
    <lineage>
        <taxon>Eukaryota</taxon>
        <taxon>Fungi</taxon>
        <taxon>Dikarya</taxon>
        <taxon>Ascomycota</taxon>
        <taxon>Pezizomycotina</taxon>
        <taxon>Sordariomycetes</taxon>
        <taxon>Hypocreomycetidae</taxon>
        <taxon>Glomerellales</taxon>
        <taxon>Glomerellaceae</taxon>
        <taxon>Colletotrichum</taxon>
        <taxon>Colletotrichum acutatum species complex</taxon>
    </lineage>
</organism>
<gene>
    <name evidence="6" type="ORF">CFIO01_11334</name>
</gene>
<dbReference type="GO" id="GO:0009231">
    <property type="term" value="P:riboflavin biosynthetic process"/>
    <property type="evidence" value="ECO:0007669"/>
    <property type="project" value="InterPro"/>
</dbReference>
<dbReference type="STRING" id="1445577.A0A010RUX6"/>
<keyword evidence="1" id="KW-0285">Flavoprotein</keyword>
<feature type="region of interest" description="Disordered" evidence="5">
    <location>
        <begin position="1"/>
        <end position="24"/>
    </location>
</feature>
<reference evidence="6 7" key="1">
    <citation type="submission" date="2014-02" db="EMBL/GenBank/DDBJ databases">
        <title>The genome sequence of Colletotrichum fioriniae PJ7.</title>
        <authorList>
            <person name="Baroncelli R."/>
            <person name="Thon M.R."/>
        </authorList>
    </citation>
    <scope>NUCLEOTIDE SEQUENCE [LARGE SCALE GENOMIC DNA]</scope>
    <source>
        <strain evidence="6 7">PJ7</strain>
    </source>
</reference>
<evidence type="ECO:0000313" key="7">
    <source>
        <dbReference type="Proteomes" id="UP000020467"/>
    </source>
</evidence>
<dbReference type="AlphaFoldDB" id="A0A010RUX6"/>
<dbReference type="Proteomes" id="UP000020467">
    <property type="component" value="Unassembled WGS sequence"/>
</dbReference>
<keyword evidence="6" id="KW-0418">Kinase</keyword>
<name>A0A010RUX6_9PEZI</name>
<keyword evidence="4" id="KW-0547">Nucleotide-binding</keyword>
<evidence type="ECO:0000313" key="6">
    <source>
        <dbReference type="EMBL" id="EXF76068.1"/>
    </source>
</evidence>
<sequence length="40" mass="4268">MVATETTRPLIVGPESGPEAPYPYKMEGKVISGFGRGSKE</sequence>
<keyword evidence="2" id="KW-0288">FMN</keyword>
<feature type="non-terminal residue" evidence="6">
    <location>
        <position position="40"/>
    </location>
</feature>
<keyword evidence="3" id="KW-0808">Transferase</keyword>
<evidence type="ECO:0000256" key="3">
    <source>
        <dbReference type="ARBA" id="ARBA00022679"/>
    </source>
</evidence>
<dbReference type="GO" id="GO:0000166">
    <property type="term" value="F:nucleotide binding"/>
    <property type="evidence" value="ECO:0007669"/>
    <property type="project" value="UniProtKB-KW"/>
</dbReference>
<dbReference type="OrthoDB" id="276388at2759"/>
<comment type="caution">
    <text evidence="6">The sequence shown here is derived from an EMBL/GenBank/DDBJ whole genome shotgun (WGS) entry which is preliminary data.</text>
</comment>
<dbReference type="Gene3D" id="2.40.30.30">
    <property type="entry name" value="Riboflavin kinase-like"/>
    <property type="match status" value="1"/>
</dbReference>
<protein>
    <submittedName>
        <fullName evidence="6">Riboflavin kinase</fullName>
    </submittedName>
</protein>
<evidence type="ECO:0000256" key="2">
    <source>
        <dbReference type="ARBA" id="ARBA00022643"/>
    </source>
</evidence>
<dbReference type="HOGENOM" id="CLU_3302189_0_0_1"/>
<evidence type="ECO:0000256" key="5">
    <source>
        <dbReference type="SAM" id="MobiDB-lite"/>
    </source>
</evidence>
<dbReference type="EMBL" id="JARH01000867">
    <property type="protein sequence ID" value="EXF76068.1"/>
    <property type="molecule type" value="Genomic_DNA"/>
</dbReference>
<dbReference type="InterPro" id="IPR023465">
    <property type="entry name" value="Riboflavin_kinase_dom_sf"/>
</dbReference>
<dbReference type="GO" id="GO:0008531">
    <property type="term" value="F:riboflavin kinase activity"/>
    <property type="evidence" value="ECO:0007669"/>
    <property type="project" value="InterPro"/>
</dbReference>
<evidence type="ECO:0000256" key="1">
    <source>
        <dbReference type="ARBA" id="ARBA00022630"/>
    </source>
</evidence>
<proteinExistence type="predicted"/>
<keyword evidence="7" id="KW-1185">Reference proteome</keyword>